<feature type="transmembrane region" description="Helical" evidence="11">
    <location>
        <begin position="167"/>
        <end position="185"/>
    </location>
</feature>
<dbReference type="AlphaFoldDB" id="A0AAV4QU60"/>
<evidence type="ECO:0000256" key="8">
    <source>
        <dbReference type="ARBA" id="ARBA00034739"/>
    </source>
</evidence>
<sequence>MTLFHFANCIALAYAPYFMAYKCSGLAEYGVLSKCFQAGAMYFATQLCKMLLLATFFPATDLSGLGRMETVTELLKNTVDVADLIGLHVVMTKFAGKGETKFLVAGLGWASAEFLMTVIVQLWYGAKSVEFDWKYLQMSFDSNINLVHHITTATLVWLWSRHDLRRTHLPVVMLLLVIGCYRPVITELFNSVLGLGAWSILAMKASGAISIALLAMHIYYTLTQGLNSY</sequence>
<keyword evidence="5" id="KW-0256">Endoplasmic reticulum</keyword>
<dbReference type="PANTHER" id="PTHR12869">
    <property type="entry name" value="SMALL SEVEN TRANSMEMBRANE DOMAIN-CONTAINING PROTEIN"/>
    <property type="match status" value="1"/>
</dbReference>
<comment type="subcellular location">
    <subcellularLocation>
        <location evidence="2">Cell membrane</location>
        <topology evidence="2">Multi-pass membrane protein</topology>
    </subcellularLocation>
    <subcellularLocation>
        <location evidence="1">Endoplasmic reticulum membrane</location>
        <topology evidence="1">Multi-pass membrane protein</topology>
    </subcellularLocation>
</comment>
<evidence type="ECO:0000256" key="11">
    <source>
        <dbReference type="SAM" id="Phobius"/>
    </source>
</evidence>
<dbReference type="PANTHER" id="PTHR12869:SF0">
    <property type="entry name" value="BOS COMPLEX SUBUNIT TMEM147"/>
    <property type="match status" value="1"/>
</dbReference>
<evidence type="ECO:0000256" key="3">
    <source>
        <dbReference type="ARBA" id="ARBA00022475"/>
    </source>
</evidence>
<evidence type="ECO:0000256" key="6">
    <source>
        <dbReference type="ARBA" id="ARBA00022989"/>
    </source>
</evidence>
<reference evidence="12 13" key="1">
    <citation type="submission" date="2021-06" db="EMBL/GenBank/DDBJ databases">
        <title>Caerostris extrusa draft genome.</title>
        <authorList>
            <person name="Kono N."/>
            <person name="Arakawa K."/>
        </authorList>
    </citation>
    <scope>NUCLEOTIDE SEQUENCE [LARGE SCALE GENOMIC DNA]</scope>
</reference>
<gene>
    <name evidence="12" type="primary">tmem147</name>
    <name evidence="12" type="ORF">CEXT_4021</name>
</gene>
<dbReference type="InterPro" id="IPR019164">
    <property type="entry name" value="TMEM147"/>
</dbReference>
<comment type="similarity">
    <text evidence="8">Belongs to the TMEM147 family.</text>
</comment>
<evidence type="ECO:0000313" key="12">
    <source>
        <dbReference type="EMBL" id="GIY11814.1"/>
    </source>
</evidence>
<dbReference type="Proteomes" id="UP001054945">
    <property type="component" value="Unassembled WGS sequence"/>
</dbReference>
<proteinExistence type="inferred from homology"/>
<evidence type="ECO:0000256" key="7">
    <source>
        <dbReference type="ARBA" id="ARBA00023136"/>
    </source>
</evidence>
<keyword evidence="7 11" id="KW-0472">Membrane</keyword>
<organism evidence="12 13">
    <name type="scientific">Caerostris extrusa</name>
    <name type="common">Bark spider</name>
    <name type="synonym">Caerostris bankana</name>
    <dbReference type="NCBI Taxonomy" id="172846"/>
    <lineage>
        <taxon>Eukaryota</taxon>
        <taxon>Metazoa</taxon>
        <taxon>Ecdysozoa</taxon>
        <taxon>Arthropoda</taxon>
        <taxon>Chelicerata</taxon>
        <taxon>Arachnida</taxon>
        <taxon>Araneae</taxon>
        <taxon>Araneomorphae</taxon>
        <taxon>Entelegynae</taxon>
        <taxon>Araneoidea</taxon>
        <taxon>Araneidae</taxon>
        <taxon>Caerostris</taxon>
    </lineage>
</organism>
<keyword evidence="3" id="KW-1003">Cell membrane</keyword>
<dbReference type="GO" id="GO:0005789">
    <property type="term" value="C:endoplasmic reticulum membrane"/>
    <property type="evidence" value="ECO:0007669"/>
    <property type="project" value="UniProtKB-SubCell"/>
</dbReference>
<evidence type="ECO:0000313" key="13">
    <source>
        <dbReference type="Proteomes" id="UP001054945"/>
    </source>
</evidence>
<comment type="caution">
    <text evidence="12">The sequence shown here is derived from an EMBL/GenBank/DDBJ whole genome shotgun (WGS) entry which is preliminary data.</text>
</comment>
<keyword evidence="4 11" id="KW-0812">Transmembrane</keyword>
<evidence type="ECO:0000256" key="1">
    <source>
        <dbReference type="ARBA" id="ARBA00004477"/>
    </source>
</evidence>
<feature type="transmembrane region" description="Helical" evidence="11">
    <location>
        <begin position="102"/>
        <end position="124"/>
    </location>
</feature>
<accession>A0AAV4QU60</accession>
<name>A0AAV4QU60_CAEEX</name>
<evidence type="ECO:0000256" key="5">
    <source>
        <dbReference type="ARBA" id="ARBA00022824"/>
    </source>
</evidence>
<dbReference type="Pfam" id="PF09767">
    <property type="entry name" value="DUF2053"/>
    <property type="match status" value="1"/>
</dbReference>
<dbReference type="GO" id="GO:0005886">
    <property type="term" value="C:plasma membrane"/>
    <property type="evidence" value="ECO:0007669"/>
    <property type="project" value="UniProtKB-SubCell"/>
</dbReference>
<keyword evidence="6 11" id="KW-1133">Transmembrane helix</keyword>
<evidence type="ECO:0000256" key="2">
    <source>
        <dbReference type="ARBA" id="ARBA00004651"/>
    </source>
</evidence>
<keyword evidence="13" id="KW-1185">Reference proteome</keyword>
<evidence type="ECO:0000256" key="10">
    <source>
        <dbReference type="ARBA" id="ARBA00034899"/>
    </source>
</evidence>
<evidence type="ECO:0000256" key="9">
    <source>
        <dbReference type="ARBA" id="ARBA00034846"/>
    </source>
</evidence>
<protein>
    <recommendedName>
        <fullName evidence="9">BOS complex subunit TMEM147</fullName>
    </recommendedName>
    <alternativeName>
        <fullName evidence="10">Transmembrane protein 147</fullName>
    </alternativeName>
</protein>
<feature type="transmembrane region" description="Helical" evidence="11">
    <location>
        <begin position="197"/>
        <end position="220"/>
    </location>
</feature>
<dbReference type="EMBL" id="BPLR01006703">
    <property type="protein sequence ID" value="GIY11814.1"/>
    <property type="molecule type" value="Genomic_DNA"/>
</dbReference>
<feature type="transmembrane region" description="Helical" evidence="11">
    <location>
        <begin position="144"/>
        <end position="160"/>
    </location>
</feature>
<evidence type="ECO:0000256" key="4">
    <source>
        <dbReference type="ARBA" id="ARBA00022692"/>
    </source>
</evidence>